<dbReference type="SUPFAM" id="SSF57756">
    <property type="entry name" value="Retrovirus zinc finger-like domains"/>
    <property type="match status" value="1"/>
</dbReference>
<dbReference type="Gene3D" id="4.10.60.10">
    <property type="entry name" value="Zinc finger, CCHC-type"/>
    <property type="match status" value="1"/>
</dbReference>
<dbReference type="GO" id="GO:0003676">
    <property type="term" value="F:nucleic acid binding"/>
    <property type="evidence" value="ECO:0007669"/>
    <property type="project" value="InterPro"/>
</dbReference>
<feature type="compositionally biased region" description="Basic residues" evidence="2">
    <location>
        <begin position="34"/>
        <end position="44"/>
    </location>
</feature>
<dbReference type="Gene3D" id="3.30.70.270">
    <property type="match status" value="1"/>
</dbReference>
<evidence type="ECO:0000256" key="1">
    <source>
        <dbReference type="PROSITE-ProRule" id="PRU00047"/>
    </source>
</evidence>
<dbReference type="Gene3D" id="3.10.10.10">
    <property type="entry name" value="HIV Type 1 Reverse Transcriptase, subunit A, domain 1"/>
    <property type="match status" value="1"/>
</dbReference>
<dbReference type="EMBL" id="JARGDH010000006">
    <property type="protein sequence ID" value="KAL0265823.1"/>
    <property type="molecule type" value="Genomic_DNA"/>
</dbReference>
<keyword evidence="1" id="KW-0862">Zinc</keyword>
<evidence type="ECO:0000259" key="3">
    <source>
        <dbReference type="PROSITE" id="PS50158"/>
    </source>
</evidence>
<feature type="domain" description="CCHC-type" evidence="3">
    <location>
        <begin position="91"/>
        <end position="106"/>
    </location>
</feature>
<organism evidence="4">
    <name type="scientific">Menopon gallinae</name>
    <name type="common">poultry shaft louse</name>
    <dbReference type="NCBI Taxonomy" id="328185"/>
    <lineage>
        <taxon>Eukaryota</taxon>
        <taxon>Metazoa</taxon>
        <taxon>Ecdysozoa</taxon>
        <taxon>Arthropoda</taxon>
        <taxon>Hexapoda</taxon>
        <taxon>Insecta</taxon>
        <taxon>Pterygota</taxon>
        <taxon>Neoptera</taxon>
        <taxon>Paraneoptera</taxon>
        <taxon>Psocodea</taxon>
        <taxon>Troctomorpha</taxon>
        <taxon>Phthiraptera</taxon>
        <taxon>Amblycera</taxon>
        <taxon>Menoponidae</taxon>
        <taxon>Menopon</taxon>
    </lineage>
</organism>
<dbReference type="GO" id="GO:0008270">
    <property type="term" value="F:zinc ion binding"/>
    <property type="evidence" value="ECO:0007669"/>
    <property type="project" value="UniProtKB-KW"/>
</dbReference>
<dbReference type="AlphaFoldDB" id="A0AAW2H7U5"/>
<dbReference type="PROSITE" id="PS50158">
    <property type="entry name" value="ZF_CCHC"/>
    <property type="match status" value="1"/>
</dbReference>
<accession>A0AAW2H7U5</accession>
<dbReference type="InterPro" id="IPR043128">
    <property type="entry name" value="Rev_trsase/Diguanyl_cyclase"/>
</dbReference>
<evidence type="ECO:0000256" key="2">
    <source>
        <dbReference type="SAM" id="MobiDB-lite"/>
    </source>
</evidence>
<dbReference type="InterPro" id="IPR036875">
    <property type="entry name" value="Znf_CCHC_sf"/>
</dbReference>
<feature type="region of interest" description="Disordered" evidence="2">
    <location>
        <begin position="23"/>
        <end position="62"/>
    </location>
</feature>
<protein>
    <recommendedName>
        <fullName evidence="3">CCHC-type domain-containing protein</fullName>
    </recommendedName>
</protein>
<sequence length="266" mass="30904">MTKTILEEAKMIQYGARLEGSQSGEMRAVDGWKRPRRGQRRPRSTRPGSGGDEGALLRELRDEEERKMRSKLMVDLRRERAGMRRPRAVECFACSGKGHMARYCPSRNTKDERNKRSSPYCYERPAEAVAKVIAVIRKEACVPERKRTRVSGSIGDLVDKFPEVHRGQENRIEFYQDERVVKRGQIVPESLRERTRKHLENLKRRGVIRQSWLKWRNLIRALEKLNGGVWVVSNLMALNDLVVKTRTSSPTFGTLCERRRARNGSW</sequence>
<gene>
    <name evidence="4" type="ORF">PYX00_011540</name>
</gene>
<reference evidence="4" key="1">
    <citation type="journal article" date="2024" name="Gigascience">
        <title>Chromosome-level genome of the poultry shaft louse Menopon gallinae provides insight into the host-switching and adaptive evolution of parasitic lice.</title>
        <authorList>
            <person name="Xu Y."/>
            <person name="Ma L."/>
            <person name="Liu S."/>
            <person name="Liang Y."/>
            <person name="Liu Q."/>
            <person name="He Z."/>
            <person name="Tian L."/>
            <person name="Duan Y."/>
            <person name="Cai W."/>
            <person name="Li H."/>
            <person name="Song F."/>
        </authorList>
    </citation>
    <scope>NUCLEOTIDE SEQUENCE</scope>
    <source>
        <strain evidence="4">Cailab_2023a</strain>
    </source>
</reference>
<evidence type="ECO:0000313" key="4">
    <source>
        <dbReference type="EMBL" id="KAL0265823.1"/>
    </source>
</evidence>
<name>A0AAW2H7U5_9NEOP</name>
<keyword evidence="1" id="KW-0863">Zinc-finger</keyword>
<keyword evidence="1" id="KW-0479">Metal-binding</keyword>
<dbReference type="InterPro" id="IPR001878">
    <property type="entry name" value="Znf_CCHC"/>
</dbReference>
<proteinExistence type="predicted"/>
<comment type="caution">
    <text evidence="4">The sequence shown here is derived from an EMBL/GenBank/DDBJ whole genome shotgun (WGS) entry which is preliminary data.</text>
</comment>